<dbReference type="PANTHER" id="PTHR43080:SF2">
    <property type="entry name" value="CBS DOMAIN-CONTAINING PROTEIN"/>
    <property type="match status" value="1"/>
</dbReference>
<dbReference type="RefSeq" id="WP_332617743.1">
    <property type="nucleotide sequence ID" value="NZ_JAXGFP010000006.1"/>
</dbReference>
<protein>
    <submittedName>
        <fullName evidence="4">CBS domain-containing protein</fullName>
    </submittedName>
</protein>
<comment type="caution">
    <text evidence="4">The sequence shown here is derived from an EMBL/GenBank/DDBJ whole genome shotgun (WGS) entry which is preliminary data.</text>
</comment>
<evidence type="ECO:0000313" key="5">
    <source>
        <dbReference type="Proteomes" id="UP001355056"/>
    </source>
</evidence>
<evidence type="ECO:0000256" key="1">
    <source>
        <dbReference type="ARBA" id="ARBA00023122"/>
    </source>
</evidence>
<feature type="domain" description="CBS" evidence="3">
    <location>
        <begin position="74"/>
        <end position="131"/>
    </location>
</feature>
<dbReference type="Gene3D" id="3.10.580.10">
    <property type="entry name" value="CBS-domain"/>
    <property type="match status" value="1"/>
</dbReference>
<dbReference type="InterPro" id="IPR000644">
    <property type="entry name" value="CBS_dom"/>
</dbReference>
<dbReference type="EMBL" id="JAXGFP010000006">
    <property type="protein sequence ID" value="MEG3184845.1"/>
    <property type="molecule type" value="Genomic_DNA"/>
</dbReference>
<keyword evidence="5" id="KW-1185">Reference proteome</keyword>
<organism evidence="4 5">
    <name type="scientific">Novilysobacter erysipheiresistens</name>
    <dbReference type="NCBI Taxonomy" id="1749332"/>
    <lineage>
        <taxon>Bacteria</taxon>
        <taxon>Pseudomonadati</taxon>
        <taxon>Pseudomonadota</taxon>
        <taxon>Gammaproteobacteria</taxon>
        <taxon>Lysobacterales</taxon>
        <taxon>Lysobacteraceae</taxon>
        <taxon>Novilysobacter</taxon>
    </lineage>
</organism>
<dbReference type="SUPFAM" id="SSF54631">
    <property type="entry name" value="CBS-domain pair"/>
    <property type="match status" value="1"/>
</dbReference>
<keyword evidence="1 2" id="KW-0129">CBS domain</keyword>
<dbReference type="InterPro" id="IPR046342">
    <property type="entry name" value="CBS_dom_sf"/>
</dbReference>
<dbReference type="PROSITE" id="PS51371">
    <property type="entry name" value="CBS"/>
    <property type="match status" value="2"/>
</dbReference>
<sequence length="142" mass="15003">MDTPLTSVMTANPACCKGDTPLTEVARMMLENDCGQIPVVEAGKPVGVVTDRDIAVRMVAEGRETTSARASDCMTTPVTTVPENGSLADCCEAMERDQIRRVVVVDDSGAVCGIVAQADIARTGRDEKTAEVVKHVSVPTTH</sequence>
<dbReference type="SMART" id="SM00116">
    <property type="entry name" value="CBS"/>
    <property type="match status" value="2"/>
</dbReference>
<gene>
    <name evidence="4" type="ORF">SNE34_12600</name>
</gene>
<feature type="domain" description="CBS" evidence="3">
    <location>
        <begin position="9"/>
        <end position="65"/>
    </location>
</feature>
<dbReference type="InterPro" id="IPR051257">
    <property type="entry name" value="Diverse_CBS-Domain"/>
</dbReference>
<proteinExistence type="predicted"/>
<dbReference type="PANTHER" id="PTHR43080">
    <property type="entry name" value="CBS DOMAIN-CONTAINING PROTEIN CBSX3, MITOCHONDRIAL"/>
    <property type="match status" value="1"/>
</dbReference>
<accession>A0ABU7Z103</accession>
<dbReference type="Pfam" id="PF00571">
    <property type="entry name" value="CBS"/>
    <property type="match status" value="2"/>
</dbReference>
<reference evidence="4 5" key="1">
    <citation type="journal article" date="2016" name="Int. J. Syst. Evol. Microbiol.">
        <title>Lysobacter erysipheiresistens sp. nov., an antagonist of powdery mildew, isolated from tobacco-cultivated soil.</title>
        <authorList>
            <person name="Xie B."/>
            <person name="Li T."/>
            <person name="Lin X."/>
            <person name="Wang C.J."/>
            <person name="Chen Y.J."/>
            <person name="Liu W.J."/>
            <person name="Zhao Z.W."/>
        </authorList>
    </citation>
    <scope>NUCLEOTIDE SEQUENCE [LARGE SCALE GENOMIC DNA]</scope>
    <source>
        <strain evidence="4 5">RS-LYSO-3</strain>
    </source>
</reference>
<name>A0ABU7Z103_9GAMM</name>
<evidence type="ECO:0000259" key="3">
    <source>
        <dbReference type="PROSITE" id="PS51371"/>
    </source>
</evidence>
<dbReference type="Proteomes" id="UP001355056">
    <property type="component" value="Unassembled WGS sequence"/>
</dbReference>
<evidence type="ECO:0000313" key="4">
    <source>
        <dbReference type="EMBL" id="MEG3184845.1"/>
    </source>
</evidence>
<evidence type="ECO:0000256" key="2">
    <source>
        <dbReference type="PROSITE-ProRule" id="PRU00703"/>
    </source>
</evidence>